<evidence type="ECO:0000259" key="2">
    <source>
        <dbReference type="PROSITE" id="PS50843"/>
    </source>
</evidence>
<name>A0A2U3L5Y0_9BACT</name>
<feature type="signal peptide" evidence="1">
    <location>
        <begin position="1"/>
        <end position="34"/>
    </location>
</feature>
<evidence type="ECO:0000313" key="3">
    <source>
        <dbReference type="EMBL" id="SPF47323.1"/>
    </source>
</evidence>
<organism evidence="3 4">
    <name type="scientific">Candidatus Sulfotelmatobacter kueseliae</name>
    <dbReference type="NCBI Taxonomy" id="2042962"/>
    <lineage>
        <taxon>Bacteria</taxon>
        <taxon>Pseudomonadati</taxon>
        <taxon>Acidobacteriota</taxon>
        <taxon>Terriglobia</taxon>
        <taxon>Terriglobales</taxon>
        <taxon>Candidatus Korobacteraceae</taxon>
        <taxon>Candidatus Sulfotelmatobacter</taxon>
    </lineage>
</organism>
<sequence length="442" mass="47435">MVPSASRFQPAPRTQQRLALLIVLALATSQAALAVSGFTPQTRLGYRTGDQWEPAMAADGHGHIYVLYPQYGAVPNCAACTAPTMALLISNDNGLTWLASRPLLPFPTGQFDPQIVVDPVDRQTVYASWLENNKRDVIVARSLDFGRTWSFAQAERGREEADKPVLAVRGANVYVGFNREEEFFVAASHDFGQTFSGVSVNPNAESGWSLGGGATVDPLGNVYFGWTAYSRRELPTRPVSVNVSRSTDGGRTWNTVLLDVSSAPPGCEEESCGTGFLGAQIDLASDAAGAIYALWNAGGLNGGPERIYFSSSTTGGLTWTARASVSTAGLGAEHCFPVIVAGSAGDVRIAWMDARAAEAGHPNHRLWNTIYRSSTNGGATWSAETQLSGPARGYDYILHDGFRFPFGDYFGLAIDSEGTTHAVWGEGRDYKSPGSIWYARGR</sequence>
<gene>
    <name evidence="3" type="ORF">SBA1_730033</name>
</gene>
<reference evidence="4" key="1">
    <citation type="submission" date="2018-02" db="EMBL/GenBank/DDBJ databases">
        <authorList>
            <person name="Hausmann B."/>
        </authorList>
    </citation>
    <scope>NUCLEOTIDE SEQUENCE [LARGE SCALE GENOMIC DNA]</scope>
    <source>
        <strain evidence="4">Peat soil MAG SbA1</strain>
    </source>
</reference>
<dbReference type="Gene3D" id="2.130.10.10">
    <property type="entry name" value="YVTN repeat-like/Quinoprotein amine dehydrogenase"/>
    <property type="match status" value="1"/>
</dbReference>
<dbReference type="OrthoDB" id="9764804at2"/>
<dbReference type="InterPro" id="IPR015943">
    <property type="entry name" value="WD40/YVTN_repeat-like_dom_sf"/>
</dbReference>
<dbReference type="PROSITE" id="PS50843">
    <property type="entry name" value="EXPANSIN_CBD"/>
    <property type="match status" value="1"/>
</dbReference>
<dbReference type="Gene3D" id="2.120.10.10">
    <property type="match status" value="1"/>
</dbReference>
<feature type="domain" description="Expansin-like CBD" evidence="2">
    <location>
        <begin position="334"/>
        <end position="432"/>
    </location>
</feature>
<dbReference type="AlphaFoldDB" id="A0A2U3L5Y0"/>
<dbReference type="InterPro" id="IPR007117">
    <property type="entry name" value="Expansin_CBD"/>
</dbReference>
<dbReference type="CDD" id="cd15482">
    <property type="entry name" value="Sialidase_non-viral"/>
    <property type="match status" value="1"/>
</dbReference>
<evidence type="ECO:0000256" key="1">
    <source>
        <dbReference type="SAM" id="SignalP"/>
    </source>
</evidence>
<protein>
    <recommendedName>
        <fullName evidence="2">Expansin-like CBD domain-containing protein</fullName>
    </recommendedName>
</protein>
<accession>A0A2U3L5Y0</accession>
<keyword evidence="1" id="KW-0732">Signal</keyword>
<dbReference type="EMBL" id="OMOD01000170">
    <property type="protein sequence ID" value="SPF47323.1"/>
    <property type="molecule type" value="Genomic_DNA"/>
</dbReference>
<dbReference type="SUPFAM" id="SSF110296">
    <property type="entry name" value="Oligoxyloglucan reducing end-specific cellobiohydrolase"/>
    <property type="match status" value="1"/>
</dbReference>
<evidence type="ECO:0000313" key="4">
    <source>
        <dbReference type="Proteomes" id="UP000238701"/>
    </source>
</evidence>
<proteinExistence type="predicted"/>
<feature type="chain" id="PRO_5015445373" description="Expansin-like CBD domain-containing protein" evidence="1">
    <location>
        <begin position="35"/>
        <end position="442"/>
    </location>
</feature>
<dbReference type="Proteomes" id="UP000238701">
    <property type="component" value="Unassembled WGS sequence"/>
</dbReference>